<feature type="region of interest" description="Disordered" evidence="1">
    <location>
        <begin position="38"/>
        <end position="76"/>
    </location>
</feature>
<keyword evidence="3" id="KW-1185">Reference proteome</keyword>
<evidence type="ECO:0000256" key="1">
    <source>
        <dbReference type="SAM" id="MobiDB-lite"/>
    </source>
</evidence>
<sequence>MMAAYRPTETPGAPRVRKRKTRPSGIWISRFLLQKRRWGIPGDGKTTWRNRKEKTTRKTRDERTTQKEKGRRSREP</sequence>
<feature type="compositionally biased region" description="Basic and acidic residues" evidence="1">
    <location>
        <begin position="56"/>
        <end position="76"/>
    </location>
</feature>
<feature type="region of interest" description="Disordered" evidence="1">
    <location>
        <begin position="1"/>
        <end position="23"/>
    </location>
</feature>
<evidence type="ECO:0000313" key="3">
    <source>
        <dbReference type="Proteomes" id="UP001066276"/>
    </source>
</evidence>
<proteinExistence type="predicted"/>
<gene>
    <name evidence="2" type="ORF">NDU88_001938</name>
</gene>
<name>A0AAV7SBT4_PLEWA</name>
<evidence type="ECO:0000313" key="2">
    <source>
        <dbReference type="EMBL" id="KAJ1161452.1"/>
    </source>
</evidence>
<reference evidence="2" key="1">
    <citation type="journal article" date="2022" name="bioRxiv">
        <title>Sequencing and chromosome-scale assembly of the giantPleurodeles waltlgenome.</title>
        <authorList>
            <person name="Brown T."/>
            <person name="Elewa A."/>
            <person name="Iarovenko S."/>
            <person name="Subramanian E."/>
            <person name="Araus A.J."/>
            <person name="Petzold A."/>
            <person name="Susuki M."/>
            <person name="Suzuki K.-i.T."/>
            <person name="Hayashi T."/>
            <person name="Toyoda A."/>
            <person name="Oliveira C."/>
            <person name="Osipova E."/>
            <person name="Leigh N.D."/>
            <person name="Simon A."/>
            <person name="Yun M.H."/>
        </authorList>
    </citation>
    <scope>NUCLEOTIDE SEQUENCE</scope>
    <source>
        <strain evidence="2">20211129_DDA</strain>
        <tissue evidence="2">Liver</tissue>
    </source>
</reference>
<dbReference type="EMBL" id="JANPWB010000008">
    <property type="protein sequence ID" value="KAJ1161452.1"/>
    <property type="molecule type" value="Genomic_DNA"/>
</dbReference>
<comment type="caution">
    <text evidence="2">The sequence shown here is derived from an EMBL/GenBank/DDBJ whole genome shotgun (WGS) entry which is preliminary data.</text>
</comment>
<accession>A0AAV7SBT4</accession>
<dbReference type="Proteomes" id="UP001066276">
    <property type="component" value="Chromosome 4_2"/>
</dbReference>
<organism evidence="2 3">
    <name type="scientific">Pleurodeles waltl</name>
    <name type="common">Iberian ribbed newt</name>
    <dbReference type="NCBI Taxonomy" id="8319"/>
    <lineage>
        <taxon>Eukaryota</taxon>
        <taxon>Metazoa</taxon>
        <taxon>Chordata</taxon>
        <taxon>Craniata</taxon>
        <taxon>Vertebrata</taxon>
        <taxon>Euteleostomi</taxon>
        <taxon>Amphibia</taxon>
        <taxon>Batrachia</taxon>
        <taxon>Caudata</taxon>
        <taxon>Salamandroidea</taxon>
        <taxon>Salamandridae</taxon>
        <taxon>Pleurodelinae</taxon>
        <taxon>Pleurodeles</taxon>
    </lineage>
</organism>
<protein>
    <submittedName>
        <fullName evidence="2">Uncharacterized protein</fullName>
    </submittedName>
</protein>
<dbReference type="AlphaFoldDB" id="A0AAV7SBT4"/>